<evidence type="ECO:0000313" key="1">
    <source>
        <dbReference type="EMBL" id="RUS72004.1"/>
    </source>
</evidence>
<sequence length="219" mass="23624">MTFSGVARCERVVLVAGSVIGASRRPGLLKGLRALSARGLDVLHDGGFIGGGKGTIASDICATFDKQLSDVWSAVIVLQRLHENGDATVARKVHVSSVLDAQFCDVIEVGLYRAPEGRGLVGSLVVGHTRMPEKEHCLYHFNQIFLVVVHCKPLCNQGRSSLSISSIEPSQATETLTPDRRSIPSYSLNRCANLSDSHFSRQVNRENKTGSNPLFAIPS</sequence>
<proteinExistence type="predicted"/>
<protein>
    <submittedName>
        <fullName evidence="1">Uncharacterized protein</fullName>
    </submittedName>
</protein>
<organism evidence="1 2">
    <name type="scientific">Elysia chlorotica</name>
    <name type="common">Eastern emerald elysia</name>
    <name type="synonym">Sea slug</name>
    <dbReference type="NCBI Taxonomy" id="188477"/>
    <lineage>
        <taxon>Eukaryota</taxon>
        <taxon>Metazoa</taxon>
        <taxon>Spiralia</taxon>
        <taxon>Lophotrochozoa</taxon>
        <taxon>Mollusca</taxon>
        <taxon>Gastropoda</taxon>
        <taxon>Heterobranchia</taxon>
        <taxon>Euthyneura</taxon>
        <taxon>Panpulmonata</taxon>
        <taxon>Sacoglossa</taxon>
        <taxon>Placobranchoidea</taxon>
        <taxon>Plakobranchidae</taxon>
        <taxon>Elysia</taxon>
    </lineage>
</organism>
<evidence type="ECO:0000313" key="2">
    <source>
        <dbReference type="Proteomes" id="UP000271974"/>
    </source>
</evidence>
<comment type="caution">
    <text evidence="1">The sequence shown here is derived from an EMBL/GenBank/DDBJ whole genome shotgun (WGS) entry which is preliminary data.</text>
</comment>
<name>A0A3S1BPY2_ELYCH</name>
<gene>
    <name evidence="1" type="ORF">EGW08_020229</name>
</gene>
<dbReference type="EMBL" id="RQTK01001130">
    <property type="protein sequence ID" value="RUS72004.1"/>
    <property type="molecule type" value="Genomic_DNA"/>
</dbReference>
<dbReference type="AlphaFoldDB" id="A0A3S1BPY2"/>
<accession>A0A3S1BPY2</accession>
<keyword evidence="2" id="KW-1185">Reference proteome</keyword>
<reference evidence="1 2" key="1">
    <citation type="submission" date="2019-01" db="EMBL/GenBank/DDBJ databases">
        <title>A draft genome assembly of the solar-powered sea slug Elysia chlorotica.</title>
        <authorList>
            <person name="Cai H."/>
            <person name="Li Q."/>
            <person name="Fang X."/>
            <person name="Li J."/>
            <person name="Curtis N.E."/>
            <person name="Altenburger A."/>
            <person name="Shibata T."/>
            <person name="Feng M."/>
            <person name="Maeda T."/>
            <person name="Schwartz J.A."/>
            <person name="Shigenobu S."/>
            <person name="Lundholm N."/>
            <person name="Nishiyama T."/>
            <person name="Yang H."/>
            <person name="Hasebe M."/>
            <person name="Li S."/>
            <person name="Pierce S.K."/>
            <person name="Wang J."/>
        </authorList>
    </citation>
    <scope>NUCLEOTIDE SEQUENCE [LARGE SCALE GENOMIC DNA]</scope>
    <source>
        <strain evidence="1">EC2010</strain>
        <tissue evidence="1">Whole organism of an adult</tissue>
    </source>
</reference>
<dbReference type="Proteomes" id="UP000271974">
    <property type="component" value="Unassembled WGS sequence"/>
</dbReference>